<keyword evidence="4" id="KW-1185">Reference proteome</keyword>
<name>A0A9P1IFC4_9PELO</name>
<comment type="caution">
    <text evidence="3">The sequence shown here is derived from an EMBL/GenBank/DDBJ whole genome shotgun (WGS) entry which is preliminary data.</text>
</comment>
<dbReference type="AlphaFoldDB" id="A0A9P1IFC4"/>
<protein>
    <submittedName>
        <fullName evidence="3">Uncharacterized protein</fullName>
    </submittedName>
</protein>
<evidence type="ECO:0000313" key="3">
    <source>
        <dbReference type="EMBL" id="CAI5444020.1"/>
    </source>
</evidence>
<evidence type="ECO:0000256" key="1">
    <source>
        <dbReference type="SAM" id="Coils"/>
    </source>
</evidence>
<feature type="region of interest" description="Disordered" evidence="2">
    <location>
        <begin position="480"/>
        <end position="521"/>
    </location>
</feature>
<proteinExistence type="predicted"/>
<evidence type="ECO:0000313" key="4">
    <source>
        <dbReference type="Proteomes" id="UP001152747"/>
    </source>
</evidence>
<keyword evidence="1" id="KW-0175">Coiled coil</keyword>
<feature type="coiled-coil region" evidence="1">
    <location>
        <begin position="288"/>
        <end position="360"/>
    </location>
</feature>
<reference evidence="3" key="1">
    <citation type="submission" date="2022-11" db="EMBL/GenBank/DDBJ databases">
        <authorList>
            <person name="Kikuchi T."/>
        </authorList>
    </citation>
    <scope>NUCLEOTIDE SEQUENCE</scope>
    <source>
        <strain evidence="3">PS1010</strain>
    </source>
</reference>
<organism evidence="3 4">
    <name type="scientific">Caenorhabditis angaria</name>
    <dbReference type="NCBI Taxonomy" id="860376"/>
    <lineage>
        <taxon>Eukaryota</taxon>
        <taxon>Metazoa</taxon>
        <taxon>Ecdysozoa</taxon>
        <taxon>Nematoda</taxon>
        <taxon>Chromadorea</taxon>
        <taxon>Rhabditida</taxon>
        <taxon>Rhabditina</taxon>
        <taxon>Rhabditomorpha</taxon>
        <taxon>Rhabditoidea</taxon>
        <taxon>Rhabditidae</taxon>
        <taxon>Peloderinae</taxon>
        <taxon>Caenorhabditis</taxon>
    </lineage>
</organism>
<gene>
    <name evidence="3" type="ORF">CAMP_LOCUS6657</name>
</gene>
<dbReference type="EMBL" id="CANHGI010000003">
    <property type="protein sequence ID" value="CAI5444020.1"/>
    <property type="molecule type" value="Genomic_DNA"/>
</dbReference>
<sequence length="556" mass="64341">MAGSLRSIELTNDVFIKQVAILQQKLQELSIFSKLCNSSKAHYQKLKGDTSQKSSRYRIEIENVAKEIKDLIDSSTSEIKILIEKLEEYEKHDLEEVETLNLQKLFDFPYDEKIAKMTKENEEYEKSLEAESEKEKLLEEEIDVLNRDYDVKSREVQKAREELRELDELVIAKREEIQKRNVDSQLANEEKVGNLRKYVEELERDNIAQQAEIENSLKEQAELDSQIVELGKQESEKIKTLEEINKLLAEVEKIEDFSEEDRELFKDNLELFEEFLNVEQEIEKDPEIVQLRKEIEALKESRVELEKEVSESLEVKTRHDNVLAEFDLLNEEVEALNLKLEEYQLKVDEQESMKRQNSANFRTPELVKKSKSLKKSLTLTTDSGFQHISNDPISYPGIQRITSSLKRKLETEALKNDSIIDSFQSSIDNNSLLLSSESGTTADGSLMGGMFSPLKNPPILKQEDEKKEDFEEFSMMDHFKQYTTGGNTRGKRARKSEGLAENQNQPSKSSDDTMIVSNEEDEILEIEKPQENFDDIDDSLAANESELDQSIWTGDY</sequence>
<evidence type="ECO:0000256" key="2">
    <source>
        <dbReference type="SAM" id="MobiDB-lite"/>
    </source>
</evidence>
<feature type="coiled-coil region" evidence="1">
    <location>
        <begin position="72"/>
        <end position="219"/>
    </location>
</feature>
<dbReference type="Proteomes" id="UP001152747">
    <property type="component" value="Unassembled WGS sequence"/>
</dbReference>
<accession>A0A9P1IFC4</accession>